<evidence type="ECO:0000259" key="2">
    <source>
        <dbReference type="SMART" id="SM00198"/>
    </source>
</evidence>
<reference evidence="3" key="1">
    <citation type="submission" date="2019-11" db="UniProtKB">
        <authorList>
            <consortium name="WormBaseParasite"/>
        </authorList>
    </citation>
    <scope>IDENTIFICATION</scope>
</reference>
<feature type="signal peptide" evidence="1">
    <location>
        <begin position="1"/>
        <end position="28"/>
    </location>
</feature>
<accession>A0A5K3FMB9</accession>
<feature type="chain" id="PRO_5024395300" evidence="1">
    <location>
        <begin position="29"/>
        <end position="238"/>
    </location>
</feature>
<dbReference type="SUPFAM" id="SSF55797">
    <property type="entry name" value="PR-1-like"/>
    <property type="match status" value="1"/>
</dbReference>
<proteinExistence type="predicted"/>
<dbReference type="Pfam" id="PF00188">
    <property type="entry name" value="CAP"/>
    <property type="match status" value="1"/>
</dbReference>
<dbReference type="Gene3D" id="3.40.33.10">
    <property type="entry name" value="CAP"/>
    <property type="match status" value="1"/>
</dbReference>
<organism evidence="3">
    <name type="scientific">Mesocestoides corti</name>
    <name type="common">Flatworm</name>
    <dbReference type="NCBI Taxonomy" id="53468"/>
    <lineage>
        <taxon>Eukaryota</taxon>
        <taxon>Metazoa</taxon>
        <taxon>Spiralia</taxon>
        <taxon>Lophotrochozoa</taxon>
        <taxon>Platyhelminthes</taxon>
        <taxon>Cestoda</taxon>
        <taxon>Eucestoda</taxon>
        <taxon>Cyclophyllidea</taxon>
        <taxon>Mesocestoididae</taxon>
        <taxon>Mesocestoides</taxon>
    </lineage>
</organism>
<feature type="domain" description="SCP" evidence="2">
    <location>
        <begin position="34"/>
        <end position="176"/>
    </location>
</feature>
<dbReference type="InterPro" id="IPR014044">
    <property type="entry name" value="CAP_dom"/>
</dbReference>
<dbReference type="SMART" id="SM00198">
    <property type="entry name" value="SCP"/>
    <property type="match status" value="1"/>
</dbReference>
<protein>
    <submittedName>
        <fullName evidence="3">SCP domain-containing protein</fullName>
    </submittedName>
</protein>
<dbReference type="WBParaSite" id="MCU_008478-RA">
    <property type="protein sequence ID" value="MCU_008478-RA"/>
    <property type="gene ID" value="MCU_008478"/>
</dbReference>
<evidence type="ECO:0000313" key="3">
    <source>
        <dbReference type="WBParaSite" id="MCU_008478-RA"/>
    </source>
</evidence>
<evidence type="ECO:0000256" key="1">
    <source>
        <dbReference type="SAM" id="SignalP"/>
    </source>
</evidence>
<dbReference type="InterPro" id="IPR035940">
    <property type="entry name" value="CAP_sf"/>
</dbReference>
<keyword evidence="1" id="KW-0732">Signal</keyword>
<name>A0A5K3FMB9_MESCO</name>
<dbReference type="AlphaFoldDB" id="A0A5K3FMB9"/>
<sequence>MPTAPNQLSDGRMRYVLCLLALLWSVAADVPTDEERNTIMKLLTEIRGSVEPPASNMMFLDYSFQVESIVLKWITNCSYLPPLPEDLPSNVSDISVFNEGPKPTYEYVITQLGKEKAFYDYDKDECTDYCFNYRQMVVATANKVGCAQMKCESRANQSSPTYLTACLFTPSKIDMVDRPYTKGESCSACPKGLVCYVNQCAKPSDIPTTTTTSTTSSSSMISPVKVASLLILLLCLIA</sequence>